<keyword evidence="1" id="KW-0175">Coiled coil</keyword>
<feature type="coiled-coil region" evidence="1">
    <location>
        <begin position="265"/>
        <end position="323"/>
    </location>
</feature>
<dbReference type="GeneID" id="103524809"/>
<protein>
    <submittedName>
        <fullName evidence="4">A-kinase anchor protein 9-like isoform X2</fullName>
    </submittedName>
</protein>
<organism evidence="3 4">
    <name type="scientific">Diaphorina citri</name>
    <name type="common">Asian citrus psyllid</name>
    <dbReference type="NCBI Taxonomy" id="121845"/>
    <lineage>
        <taxon>Eukaryota</taxon>
        <taxon>Metazoa</taxon>
        <taxon>Ecdysozoa</taxon>
        <taxon>Arthropoda</taxon>
        <taxon>Hexapoda</taxon>
        <taxon>Insecta</taxon>
        <taxon>Pterygota</taxon>
        <taxon>Neoptera</taxon>
        <taxon>Paraneoptera</taxon>
        <taxon>Hemiptera</taxon>
        <taxon>Sternorrhyncha</taxon>
        <taxon>Psylloidea</taxon>
        <taxon>Psyllidae</taxon>
        <taxon>Diaphorininae</taxon>
        <taxon>Diaphorina</taxon>
    </lineage>
</organism>
<feature type="region of interest" description="Disordered" evidence="2">
    <location>
        <begin position="117"/>
        <end position="141"/>
    </location>
</feature>
<feature type="compositionally biased region" description="Polar residues" evidence="2">
    <location>
        <begin position="1"/>
        <end position="15"/>
    </location>
</feature>
<accession>A0A1S3DV43</accession>
<feature type="compositionally biased region" description="Polar residues" evidence="2">
    <location>
        <begin position="90"/>
        <end position="105"/>
    </location>
</feature>
<feature type="region of interest" description="Disordered" evidence="2">
    <location>
        <begin position="81"/>
        <end position="105"/>
    </location>
</feature>
<keyword evidence="3" id="KW-1185">Reference proteome</keyword>
<reference evidence="4" key="1">
    <citation type="submission" date="2025-08" db="UniProtKB">
        <authorList>
            <consortium name="RefSeq"/>
        </authorList>
    </citation>
    <scope>IDENTIFICATION</scope>
</reference>
<proteinExistence type="predicted"/>
<name>A0A1S3DV43_DIACI</name>
<feature type="coiled-coil region" evidence="1">
    <location>
        <begin position="378"/>
        <end position="405"/>
    </location>
</feature>
<feature type="region of interest" description="Disordered" evidence="2">
    <location>
        <begin position="1"/>
        <end position="46"/>
    </location>
</feature>
<feature type="coiled-coil region" evidence="1">
    <location>
        <begin position="508"/>
        <end position="542"/>
    </location>
</feature>
<evidence type="ECO:0000313" key="4">
    <source>
        <dbReference type="RefSeq" id="XP_008488065.1"/>
    </source>
</evidence>
<dbReference type="AlphaFoldDB" id="A0A1S3DV43"/>
<dbReference type="RefSeq" id="XP_008488065.1">
    <property type="nucleotide sequence ID" value="XM_008489843.2"/>
</dbReference>
<evidence type="ECO:0000313" key="3">
    <source>
        <dbReference type="Proteomes" id="UP000079169"/>
    </source>
</evidence>
<sequence length="593" mass="68929">MLSVLTANSNATPHSLLSKRETSPSIGTEYKDGIDCQDGANNKDGIDYKAGANYKDKMGYKDGANNKDGIEYKAGANYKDKMGYKDGPPSASNQTKQENRSADSSNFLSSISRNMEQTDAESPITYPHPSSSGDSSSTPAHIQHESQLVRNLYRDYELEKATRIEAEKAFRNLMILYEEKSNKFRTAVEGNRQAFEIANEMKEKYDELKIITDENITKLNNAHADNDILKMIVTQEKRKTDKLKNEMKLLKQPPLPDHTACDIVLDQANKEKEIALEQIKQMKEEVEDIKNERDLVKKTNREMKEKLHEINKIKDDLVQQNNTLLYQRNTLQCLLLDKDKQIEKLVSRDALEDPAVMKRIETLQVTHKAEQASWENQMKAMTKDIEERDAQKEELQNMVDSRNEELHKMCRAHEGLKQDHLTFVEKFKEEVAKKEFSIITLIEALKRLKTETNAQRDKLESQDKDMAGMKEQIRVKDIEISVLGEAKALYEDRIKMYTCEKESVCQIAREYELQIECARARLKELENYKYALDRQLTETKEQLQEEKEHNLIQEKILEDSRETVRMLKCRLKQCCRQLHKSDREREMLLNERC</sequence>
<evidence type="ECO:0000256" key="2">
    <source>
        <dbReference type="SAM" id="MobiDB-lite"/>
    </source>
</evidence>
<dbReference type="Proteomes" id="UP000079169">
    <property type="component" value="Unplaced"/>
</dbReference>
<gene>
    <name evidence="4" type="primary">LOC103524809</name>
</gene>
<evidence type="ECO:0000256" key="1">
    <source>
        <dbReference type="SAM" id="Coils"/>
    </source>
</evidence>
<dbReference type="OMA" id="SDAHARM"/>